<keyword evidence="2" id="KW-0472">Membrane</keyword>
<keyword evidence="2" id="KW-1133">Transmembrane helix</keyword>
<keyword evidence="2" id="KW-0812">Transmembrane</keyword>
<keyword evidence="4" id="KW-1185">Reference proteome</keyword>
<dbReference type="EMBL" id="MU001499">
    <property type="protein sequence ID" value="KAF2445434.1"/>
    <property type="molecule type" value="Genomic_DNA"/>
</dbReference>
<gene>
    <name evidence="3" type="ORF">P171DRAFT_484115</name>
</gene>
<feature type="compositionally biased region" description="Basic and acidic residues" evidence="1">
    <location>
        <begin position="52"/>
        <end position="64"/>
    </location>
</feature>
<dbReference type="AlphaFoldDB" id="A0A9P4PI21"/>
<feature type="region of interest" description="Disordered" evidence="1">
    <location>
        <begin position="52"/>
        <end position="87"/>
    </location>
</feature>
<dbReference type="Proteomes" id="UP000799764">
    <property type="component" value="Unassembled WGS sequence"/>
</dbReference>
<proteinExistence type="predicted"/>
<evidence type="ECO:0000256" key="1">
    <source>
        <dbReference type="SAM" id="MobiDB-lite"/>
    </source>
</evidence>
<evidence type="ECO:0000313" key="4">
    <source>
        <dbReference type="Proteomes" id="UP000799764"/>
    </source>
</evidence>
<feature type="compositionally biased region" description="Basic and acidic residues" evidence="1">
    <location>
        <begin position="71"/>
        <end position="87"/>
    </location>
</feature>
<evidence type="ECO:0000313" key="3">
    <source>
        <dbReference type="EMBL" id="KAF2445434.1"/>
    </source>
</evidence>
<protein>
    <submittedName>
        <fullName evidence="3">Uncharacterized protein</fullName>
    </submittedName>
</protein>
<name>A0A9P4PI21_9PLEO</name>
<reference evidence="3" key="1">
    <citation type="journal article" date="2020" name="Stud. Mycol.">
        <title>101 Dothideomycetes genomes: a test case for predicting lifestyles and emergence of pathogens.</title>
        <authorList>
            <person name="Haridas S."/>
            <person name="Albert R."/>
            <person name="Binder M."/>
            <person name="Bloem J."/>
            <person name="Labutti K."/>
            <person name="Salamov A."/>
            <person name="Andreopoulos B."/>
            <person name="Baker S."/>
            <person name="Barry K."/>
            <person name="Bills G."/>
            <person name="Bluhm B."/>
            <person name="Cannon C."/>
            <person name="Castanera R."/>
            <person name="Culley D."/>
            <person name="Daum C."/>
            <person name="Ezra D."/>
            <person name="Gonzalez J."/>
            <person name="Henrissat B."/>
            <person name="Kuo A."/>
            <person name="Liang C."/>
            <person name="Lipzen A."/>
            <person name="Lutzoni F."/>
            <person name="Magnuson J."/>
            <person name="Mondo S."/>
            <person name="Nolan M."/>
            <person name="Ohm R."/>
            <person name="Pangilinan J."/>
            <person name="Park H.-J."/>
            <person name="Ramirez L."/>
            <person name="Alfaro M."/>
            <person name="Sun H."/>
            <person name="Tritt A."/>
            <person name="Yoshinaga Y."/>
            <person name="Zwiers L.-H."/>
            <person name="Turgeon B."/>
            <person name="Goodwin S."/>
            <person name="Spatafora J."/>
            <person name="Crous P."/>
            <person name="Grigoriev I."/>
        </authorList>
    </citation>
    <scope>NUCLEOTIDE SEQUENCE</scope>
    <source>
        <strain evidence="3">CBS 690.94</strain>
    </source>
</reference>
<comment type="caution">
    <text evidence="3">The sequence shown here is derived from an EMBL/GenBank/DDBJ whole genome shotgun (WGS) entry which is preliminary data.</text>
</comment>
<organism evidence="3 4">
    <name type="scientific">Karstenula rhodostoma CBS 690.94</name>
    <dbReference type="NCBI Taxonomy" id="1392251"/>
    <lineage>
        <taxon>Eukaryota</taxon>
        <taxon>Fungi</taxon>
        <taxon>Dikarya</taxon>
        <taxon>Ascomycota</taxon>
        <taxon>Pezizomycotina</taxon>
        <taxon>Dothideomycetes</taxon>
        <taxon>Pleosporomycetidae</taxon>
        <taxon>Pleosporales</taxon>
        <taxon>Massarineae</taxon>
        <taxon>Didymosphaeriaceae</taxon>
        <taxon>Karstenula</taxon>
    </lineage>
</organism>
<evidence type="ECO:0000256" key="2">
    <source>
        <dbReference type="SAM" id="Phobius"/>
    </source>
</evidence>
<feature type="transmembrane region" description="Helical" evidence="2">
    <location>
        <begin position="12"/>
        <end position="33"/>
    </location>
</feature>
<accession>A0A9P4PI21</accession>
<sequence length="418" mass="49323">MYFDWSSIFHSWFAAFVSLPFTVFTIIIFLCRITGLEKKILERWEGKEGKRRRENEKIAAEREAQAGNPRGRRDGEEMVERVRRDAKKSMEDKMKGLEWEFDQKLIEVREKEFWDRHKEGLEWGMEEGRRRGVEEEAERREKYKKEFLEKYEQKMFDSPPPYPEPLYREPLYPEPSYPRPPYPGPARSDFTVESVPETQLRRYILELLAFTFDADFLLLNEALGQTPSPMNSNSILTEVEHAELLRLSTFVQDLGTDLPRLPSTWISQSEGVAAVKTAILNPSTKLVSRKQTPWMLAIISTYAAHRCQPERRALSYLEQNKPLMYNLFRRMTFLGLFNSPMCLFGAKLCEHTCMIRKMAPNDRVRDVLKRAVEDYQREVLKIKDTARTDCWFMGPSWGTTSNWELMEYDVRVRDGEYD</sequence>